<proteinExistence type="predicted"/>
<feature type="signal peptide" evidence="1">
    <location>
        <begin position="1"/>
        <end position="18"/>
    </location>
</feature>
<organism evidence="2 3">
    <name type="scientific">Reyranella aquatilis</name>
    <dbReference type="NCBI Taxonomy" id="2035356"/>
    <lineage>
        <taxon>Bacteria</taxon>
        <taxon>Pseudomonadati</taxon>
        <taxon>Pseudomonadota</taxon>
        <taxon>Alphaproteobacteria</taxon>
        <taxon>Hyphomicrobiales</taxon>
        <taxon>Reyranellaceae</taxon>
        <taxon>Reyranella</taxon>
    </lineage>
</organism>
<evidence type="ECO:0000313" key="2">
    <source>
        <dbReference type="EMBL" id="MCC8428077.1"/>
    </source>
</evidence>
<dbReference type="RefSeq" id="WP_230549277.1">
    <property type="nucleotide sequence ID" value="NZ_JAJISD010000001.1"/>
</dbReference>
<feature type="chain" id="PRO_5046033505" description="Lipoprotein" evidence="1">
    <location>
        <begin position="19"/>
        <end position="114"/>
    </location>
</feature>
<comment type="caution">
    <text evidence="2">The sequence shown here is derived from an EMBL/GenBank/DDBJ whole genome shotgun (WGS) entry which is preliminary data.</text>
</comment>
<dbReference type="Proteomes" id="UP001198862">
    <property type="component" value="Unassembled WGS sequence"/>
</dbReference>
<keyword evidence="1" id="KW-0732">Signal</keyword>
<name>A0ABS8KPS8_9HYPH</name>
<evidence type="ECO:0000313" key="3">
    <source>
        <dbReference type="Proteomes" id="UP001198862"/>
    </source>
</evidence>
<evidence type="ECO:0008006" key="4">
    <source>
        <dbReference type="Google" id="ProtNLM"/>
    </source>
</evidence>
<dbReference type="PROSITE" id="PS51257">
    <property type="entry name" value="PROKAR_LIPOPROTEIN"/>
    <property type="match status" value="1"/>
</dbReference>
<sequence>MKPAIALVIAAAAMSACAPKDFTKDGATADQFTRDESLCRTQVRAQAQQERNIDDQRRATFSAERERYGQQGLYTDMANQGYKFSFERSMASCMEARGWAPKQNGPIPMPKLTW</sequence>
<dbReference type="EMBL" id="JAJISD010000001">
    <property type="protein sequence ID" value="MCC8428077.1"/>
    <property type="molecule type" value="Genomic_DNA"/>
</dbReference>
<keyword evidence="3" id="KW-1185">Reference proteome</keyword>
<evidence type="ECO:0000256" key="1">
    <source>
        <dbReference type="SAM" id="SignalP"/>
    </source>
</evidence>
<reference evidence="2 3" key="1">
    <citation type="submission" date="2021-11" db="EMBL/GenBank/DDBJ databases">
        <authorList>
            <person name="Lee D.-H."/>
            <person name="Kim S.-B."/>
        </authorList>
    </citation>
    <scope>NUCLEOTIDE SEQUENCE [LARGE SCALE GENOMIC DNA]</scope>
    <source>
        <strain evidence="2 3">KCTC 52223</strain>
    </source>
</reference>
<accession>A0ABS8KPS8</accession>
<protein>
    <recommendedName>
        <fullName evidence="4">Lipoprotein</fullName>
    </recommendedName>
</protein>
<gene>
    <name evidence="2" type="ORF">LJ725_03800</name>
</gene>